<proteinExistence type="predicted"/>
<accession>A0A8S2AQI2</accession>
<dbReference type="Proteomes" id="UP000682877">
    <property type="component" value="Chromosome 6"/>
</dbReference>
<organism evidence="2 3">
    <name type="scientific">Arabidopsis arenosa</name>
    <name type="common">Sand rock-cress</name>
    <name type="synonym">Cardaminopsis arenosa</name>
    <dbReference type="NCBI Taxonomy" id="38785"/>
    <lineage>
        <taxon>Eukaryota</taxon>
        <taxon>Viridiplantae</taxon>
        <taxon>Streptophyta</taxon>
        <taxon>Embryophyta</taxon>
        <taxon>Tracheophyta</taxon>
        <taxon>Spermatophyta</taxon>
        <taxon>Magnoliopsida</taxon>
        <taxon>eudicotyledons</taxon>
        <taxon>Gunneridae</taxon>
        <taxon>Pentapetalae</taxon>
        <taxon>rosids</taxon>
        <taxon>malvids</taxon>
        <taxon>Brassicales</taxon>
        <taxon>Brassicaceae</taxon>
        <taxon>Camelineae</taxon>
        <taxon>Arabidopsis</taxon>
    </lineage>
</organism>
<evidence type="ECO:0000313" key="3">
    <source>
        <dbReference type="Proteomes" id="UP000682877"/>
    </source>
</evidence>
<keyword evidence="3" id="KW-1185">Reference proteome</keyword>
<evidence type="ECO:0000313" key="2">
    <source>
        <dbReference type="EMBL" id="CAE6126608.1"/>
    </source>
</evidence>
<sequence>MSMDLDKAIQKMSIADADDKPLILSNQPQKLQDKRKQKEGLVKELDSVISNPSGASFMADARKGLEKSSGCEASSSGSGFKTYKMKKPNLSWLRKAKPGKEPPLKTKVMDLLGEEIEMINGFNAS</sequence>
<name>A0A8S2AQI2_ARAAE</name>
<dbReference type="EMBL" id="LR999456">
    <property type="protein sequence ID" value="CAE6126608.1"/>
    <property type="molecule type" value="Genomic_DNA"/>
</dbReference>
<protein>
    <submittedName>
        <fullName evidence="2">Uncharacterized protein</fullName>
    </submittedName>
</protein>
<evidence type="ECO:0000256" key="1">
    <source>
        <dbReference type="SAM" id="MobiDB-lite"/>
    </source>
</evidence>
<dbReference type="AlphaFoldDB" id="A0A8S2AQI2"/>
<feature type="region of interest" description="Disordered" evidence="1">
    <location>
        <begin position="16"/>
        <end position="38"/>
    </location>
</feature>
<reference evidence="2" key="1">
    <citation type="submission" date="2021-01" db="EMBL/GenBank/DDBJ databases">
        <authorList>
            <person name="Bezrukov I."/>
        </authorList>
    </citation>
    <scope>NUCLEOTIDE SEQUENCE</scope>
</reference>
<gene>
    <name evidence="2" type="ORF">AARE701A_LOCUS16405</name>
</gene>